<dbReference type="AlphaFoldDB" id="A0A401NJN8"/>
<proteinExistence type="predicted"/>
<feature type="region of interest" description="Disordered" evidence="1">
    <location>
        <begin position="261"/>
        <end position="295"/>
    </location>
</feature>
<feature type="compositionally biased region" description="Low complexity" evidence="1">
    <location>
        <begin position="357"/>
        <end position="370"/>
    </location>
</feature>
<feature type="region of interest" description="Disordered" evidence="1">
    <location>
        <begin position="14"/>
        <end position="106"/>
    </location>
</feature>
<feature type="region of interest" description="Disordered" evidence="1">
    <location>
        <begin position="357"/>
        <end position="389"/>
    </location>
</feature>
<dbReference type="PANTHER" id="PTHR15692:SF8">
    <property type="entry name" value="MASTERMIND-LIKE PROTEIN 3"/>
    <property type="match status" value="1"/>
</dbReference>
<feature type="domain" description="Mastermind-like 1/3 transactivation" evidence="2">
    <location>
        <begin position="211"/>
        <end position="724"/>
    </location>
</feature>
<dbReference type="GO" id="GO:0007221">
    <property type="term" value="P:positive regulation of transcription of Notch receptor target"/>
    <property type="evidence" value="ECO:0007669"/>
    <property type="project" value="InterPro"/>
</dbReference>
<sequence>MFFLKLQETVKRKLEGARSPLNGDLQNGVSDSSFSPSNKRARKEGPGLDQSNTLSNKIPMPSVSPLHQIDVKSSLPIPTSGNNSTGFDDISKEGRHPRVNLQANGTRDDDDFNLILTKELKQEPIDDPGYMDSSDASLLHQNKLFSDINLNEQEWQELIDELTSTVPEDDMHDLFNEDFDEKKELEVIRPTSHTPIPPDNTNIKMGQRMTPPMVNQNKAPMMPYLPQQQPHVQPPASHISEEQKRLLLMKQKGLLPQTIPYGTLPSHGPDQNPAGTSRPAASVQPPVPVPGPATGVPVPGSMTGSPGGPSYLGNQQQAVMMKQLLMEQERQRMHQLHMMEQQKQQLFREQRQQQQLLAEQQQQLQQQQHDQMQRHLPRPHPQCKDQQRNPYPVQQVSQFQGTVQELAAARNQALQNARSPRMMAQNPGMIQMTQVQNSGAIPATTGQSEIGMVPYSNAQSSQQGMYSMSPGMNQILQHSNQSNVSMARNVSQMQKQPIAGQGVGMVPGYGQNLLGNPVLAQQQQQQVKGPAGQPMPKAQAQRLQLIGNSGTPAQSWQQHSLQSLPNRTQANSELSQFNNKSAYPMQPGQTKMAKQHFPQTMAQPVLETAGTVGGQMMSHFAGHPRTNQPRQIVMSGMTQTIHNMTGFNQATGQQLTAGCYAQSNPGQGYHARTTSQDMSFNYISQSGAGSFSNLSDGGDLMDSLIKSGSTEGWMQEFDEIFGNQQ</sequence>
<dbReference type="InterPro" id="IPR048455">
    <property type="entry name" value="MAML1_3_TAD2"/>
</dbReference>
<dbReference type="OrthoDB" id="5982619at2759"/>
<dbReference type="PANTHER" id="PTHR15692">
    <property type="entry name" value="MASTERMIND-LIKE"/>
    <property type="match status" value="1"/>
</dbReference>
<dbReference type="Pfam" id="PF20801">
    <property type="entry name" value="MAML1_3_TAD2"/>
    <property type="match status" value="1"/>
</dbReference>
<dbReference type="GO" id="GO:0005654">
    <property type="term" value="C:nucleoplasm"/>
    <property type="evidence" value="ECO:0007669"/>
    <property type="project" value="TreeGrafter"/>
</dbReference>
<evidence type="ECO:0000313" key="3">
    <source>
        <dbReference type="EMBL" id="GCB61094.1"/>
    </source>
</evidence>
<evidence type="ECO:0000256" key="1">
    <source>
        <dbReference type="SAM" id="MobiDB-lite"/>
    </source>
</evidence>
<evidence type="ECO:0000259" key="2">
    <source>
        <dbReference type="Pfam" id="PF20801"/>
    </source>
</evidence>
<feature type="compositionally biased region" description="Polar residues" evidence="1">
    <location>
        <begin position="76"/>
        <end position="86"/>
    </location>
</feature>
<evidence type="ECO:0000313" key="4">
    <source>
        <dbReference type="Proteomes" id="UP000288216"/>
    </source>
</evidence>
<name>A0A401NJN8_SCYTO</name>
<dbReference type="InterPro" id="IPR046369">
    <property type="entry name" value="MAML1-3"/>
</dbReference>
<reference evidence="3 4" key="1">
    <citation type="journal article" date="2018" name="Nat. Ecol. Evol.">
        <title>Shark genomes provide insights into elasmobranch evolution and the origin of vertebrates.</title>
        <authorList>
            <person name="Hara Y"/>
            <person name="Yamaguchi K"/>
            <person name="Onimaru K"/>
            <person name="Kadota M"/>
            <person name="Koyanagi M"/>
            <person name="Keeley SD"/>
            <person name="Tatsumi K"/>
            <person name="Tanaka K"/>
            <person name="Motone F"/>
            <person name="Kageyama Y"/>
            <person name="Nozu R"/>
            <person name="Adachi N"/>
            <person name="Nishimura O"/>
            <person name="Nakagawa R"/>
            <person name="Tanegashima C"/>
            <person name="Kiyatake I"/>
            <person name="Matsumoto R"/>
            <person name="Murakumo K"/>
            <person name="Nishida K"/>
            <person name="Terakita A"/>
            <person name="Kuratani S"/>
            <person name="Sato K"/>
            <person name="Hyodo S Kuraku.S."/>
        </authorList>
    </citation>
    <scope>NUCLEOTIDE SEQUENCE [LARGE SCALE GENOMIC DNA]</scope>
</reference>
<dbReference type="GO" id="GO:0003713">
    <property type="term" value="F:transcription coactivator activity"/>
    <property type="evidence" value="ECO:0007669"/>
    <property type="project" value="InterPro"/>
</dbReference>
<feature type="compositionally biased region" description="Polar residues" evidence="1">
    <location>
        <begin position="24"/>
        <end position="38"/>
    </location>
</feature>
<keyword evidence="4" id="KW-1185">Reference proteome</keyword>
<comment type="caution">
    <text evidence="3">The sequence shown here is derived from an EMBL/GenBank/DDBJ whole genome shotgun (WGS) entry which is preliminary data.</text>
</comment>
<gene>
    <name evidence="3" type="ORF">scyTo_0009280</name>
</gene>
<dbReference type="STRING" id="75743.A0A401NJN8"/>
<accession>A0A401NJN8</accession>
<protein>
    <recommendedName>
        <fullName evidence="2">Mastermind-like 1/3 transactivation domain-containing protein</fullName>
    </recommendedName>
</protein>
<dbReference type="OMA" id="HHQMDIK"/>
<dbReference type="Proteomes" id="UP000288216">
    <property type="component" value="Unassembled WGS sequence"/>
</dbReference>
<dbReference type="EMBL" id="BFAA01003747">
    <property type="protein sequence ID" value="GCB61094.1"/>
    <property type="molecule type" value="Genomic_DNA"/>
</dbReference>
<organism evidence="3 4">
    <name type="scientific">Scyliorhinus torazame</name>
    <name type="common">Cloudy catshark</name>
    <name type="synonym">Catulus torazame</name>
    <dbReference type="NCBI Taxonomy" id="75743"/>
    <lineage>
        <taxon>Eukaryota</taxon>
        <taxon>Metazoa</taxon>
        <taxon>Chordata</taxon>
        <taxon>Craniata</taxon>
        <taxon>Vertebrata</taxon>
        <taxon>Chondrichthyes</taxon>
        <taxon>Elasmobranchii</taxon>
        <taxon>Galeomorphii</taxon>
        <taxon>Galeoidea</taxon>
        <taxon>Carcharhiniformes</taxon>
        <taxon>Scyliorhinidae</taxon>
        <taxon>Scyliorhinus</taxon>
    </lineage>
</organism>